<dbReference type="GO" id="GO:1901605">
    <property type="term" value="P:alpha-amino acid metabolic process"/>
    <property type="evidence" value="ECO:0007669"/>
    <property type="project" value="UniProtKB-ARBA"/>
</dbReference>
<dbReference type="OrthoDB" id="9805733at2"/>
<evidence type="ECO:0000256" key="2">
    <source>
        <dbReference type="ARBA" id="ARBA00022898"/>
    </source>
</evidence>
<dbReference type="AlphaFoldDB" id="A0A101NUS6"/>
<dbReference type="PROSITE" id="PS50206">
    <property type="entry name" value="RHODANESE_3"/>
    <property type="match status" value="1"/>
</dbReference>
<keyword evidence="2" id="KW-0663">Pyridoxal phosphate</keyword>
<dbReference type="Pfam" id="PF00581">
    <property type="entry name" value="Rhodanese"/>
    <property type="match status" value="1"/>
</dbReference>
<protein>
    <submittedName>
        <fullName evidence="4">Pyridoxal-5'-phosphate-dependent protein subunit beta</fullName>
    </submittedName>
</protein>
<organism evidence="4 5">
    <name type="scientific">Streptomyces yokosukanensis</name>
    <dbReference type="NCBI Taxonomy" id="67386"/>
    <lineage>
        <taxon>Bacteria</taxon>
        <taxon>Bacillati</taxon>
        <taxon>Actinomycetota</taxon>
        <taxon>Actinomycetes</taxon>
        <taxon>Kitasatosporales</taxon>
        <taxon>Streptomycetaceae</taxon>
        <taxon>Streptomyces</taxon>
    </lineage>
</organism>
<dbReference type="SUPFAM" id="SSF53686">
    <property type="entry name" value="Tryptophan synthase beta subunit-like PLP-dependent enzymes"/>
    <property type="match status" value="1"/>
</dbReference>
<dbReference type="SUPFAM" id="SSF52821">
    <property type="entry name" value="Rhodanese/Cell cycle control phosphatase"/>
    <property type="match status" value="1"/>
</dbReference>
<dbReference type="PANTHER" id="PTHR10314">
    <property type="entry name" value="CYSTATHIONINE BETA-SYNTHASE"/>
    <property type="match status" value="1"/>
</dbReference>
<evidence type="ECO:0000313" key="5">
    <source>
        <dbReference type="Proteomes" id="UP000053127"/>
    </source>
</evidence>
<dbReference type="Gene3D" id="3.40.250.10">
    <property type="entry name" value="Rhodanese-like domain"/>
    <property type="match status" value="1"/>
</dbReference>
<dbReference type="RefSeq" id="WP_067135162.1">
    <property type="nucleotide sequence ID" value="NZ_JBFACD010000018.1"/>
</dbReference>
<gene>
    <name evidence="4" type="ORF">AQI95_38450</name>
</gene>
<reference evidence="4 5" key="1">
    <citation type="submission" date="2015-10" db="EMBL/GenBank/DDBJ databases">
        <title>Draft genome sequence of Streptomyces yokosukanensis DSM 40224, type strain for the species Streptomyces yokosukanensis.</title>
        <authorList>
            <person name="Ruckert C."/>
            <person name="Winkler A."/>
            <person name="Kalinowski J."/>
            <person name="Kampfer P."/>
            <person name="Glaeser S."/>
        </authorList>
    </citation>
    <scope>NUCLEOTIDE SEQUENCE [LARGE SCALE GENOMIC DNA]</scope>
    <source>
        <strain evidence="4 5">DSM 40224</strain>
    </source>
</reference>
<dbReference type="SMART" id="SM00450">
    <property type="entry name" value="RHOD"/>
    <property type="match status" value="1"/>
</dbReference>
<dbReference type="InterPro" id="IPR050214">
    <property type="entry name" value="Cys_Synth/Cystath_Beta-Synth"/>
</dbReference>
<dbReference type="STRING" id="67386.AQI95_38450"/>
<keyword evidence="5" id="KW-1185">Reference proteome</keyword>
<dbReference type="Gene3D" id="3.40.50.1100">
    <property type="match status" value="2"/>
</dbReference>
<proteinExistence type="predicted"/>
<evidence type="ECO:0000256" key="1">
    <source>
        <dbReference type="ARBA" id="ARBA00001933"/>
    </source>
</evidence>
<comment type="cofactor">
    <cofactor evidence="1">
        <name>pyridoxal 5'-phosphate</name>
        <dbReference type="ChEBI" id="CHEBI:597326"/>
    </cofactor>
</comment>
<evidence type="ECO:0000313" key="4">
    <source>
        <dbReference type="EMBL" id="KUM99604.1"/>
    </source>
</evidence>
<comment type="caution">
    <text evidence="4">The sequence shown here is derived from an EMBL/GenBank/DDBJ whole genome shotgun (WGS) entry which is preliminary data.</text>
</comment>
<dbReference type="Proteomes" id="UP000053127">
    <property type="component" value="Unassembled WGS sequence"/>
</dbReference>
<evidence type="ECO:0000259" key="3">
    <source>
        <dbReference type="PROSITE" id="PS50206"/>
    </source>
</evidence>
<dbReference type="InterPro" id="IPR036873">
    <property type="entry name" value="Rhodanese-like_dom_sf"/>
</dbReference>
<dbReference type="Pfam" id="PF00291">
    <property type="entry name" value="PALP"/>
    <property type="match status" value="1"/>
</dbReference>
<sequence length="439" mass="47225">MRYDSITEAIGNTPLVRIDPAVHGLEHIDLYAKLELLNPFGSVKDRAAWNMTGLRLADAAEHGSQVVELSSGNTAKALAVLAGMHGLAFKSVTNRMRVPEIKDLLLLLGAEIEELPGQSECLDPTATDDPLTLFHRSLSEPGSAYLHTDQYFNPRNTEAHLTGTGPEIVKDLDGRAPDWFIACVGTAGSSTGVARVLREHDPAVQVVGLVAAKSDFIPGIRTIDEAHQVGLFDPGTYDSIEAVNSDEAIEGMLTLNRRCGILAGPTGGAAYFGAVRRLKAVEADTAERRSAVFIVCDRVESYVSYVRQRRPDLFGRPRRANSPADLTDAEVRTAPAIGVTQARTWIGTGAPLVVDLRSPYAFAALHIDGSVNIVDELFEELVHGGLPFSRTRPVLLACPVGEKSARYAALLTRMGHPDVRSLAGGIIAWRDAGAPLVRD</sequence>
<accession>A0A101NUS6</accession>
<dbReference type="InterPro" id="IPR001926">
    <property type="entry name" value="TrpB-like_PALP"/>
</dbReference>
<dbReference type="EMBL" id="LMWN01000062">
    <property type="protein sequence ID" value="KUM99604.1"/>
    <property type="molecule type" value="Genomic_DNA"/>
</dbReference>
<feature type="domain" description="Rhodanese" evidence="3">
    <location>
        <begin position="347"/>
        <end position="438"/>
    </location>
</feature>
<dbReference type="CDD" id="cd00158">
    <property type="entry name" value="RHOD"/>
    <property type="match status" value="1"/>
</dbReference>
<dbReference type="InterPro" id="IPR036052">
    <property type="entry name" value="TrpB-like_PALP_sf"/>
</dbReference>
<name>A0A101NUS6_9ACTN</name>
<dbReference type="InterPro" id="IPR001763">
    <property type="entry name" value="Rhodanese-like_dom"/>
</dbReference>